<evidence type="ECO:0000313" key="2">
    <source>
        <dbReference type="Proteomes" id="UP001232063"/>
    </source>
</evidence>
<dbReference type="EMBL" id="JASJOU010000009">
    <property type="protein sequence ID" value="MDJ1503687.1"/>
    <property type="molecule type" value="Genomic_DNA"/>
</dbReference>
<keyword evidence="2" id="KW-1185">Reference proteome</keyword>
<sequence length="225" mass="26162">MYQRWMLVALSLCMACKTIDDRKLLTVKEEYVYFNNIKFQVIDSSQNSIVDLCKLITDTSLKYYLKNNFNRYCILSISNESTVPVQLTATDSCFVVTSAYMKGRYLGKQPGDSITYIGYDHFQICIFNTPWTPVDYRLLPKKNVYFYLPYITNYPDTLNSKLRGRGVPAEMQKVDTCELVIYYELDSLEKSVVHGIGIVGRIHHSKPERFQLIDITSREINSYNK</sequence>
<organism evidence="1 2">
    <name type="scientific">Xanthocytophaga agilis</name>
    <dbReference type="NCBI Taxonomy" id="3048010"/>
    <lineage>
        <taxon>Bacteria</taxon>
        <taxon>Pseudomonadati</taxon>
        <taxon>Bacteroidota</taxon>
        <taxon>Cytophagia</taxon>
        <taxon>Cytophagales</taxon>
        <taxon>Rhodocytophagaceae</taxon>
        <taxon>Xanthocytophaga</taxon>
    </lineage>
</organism>
<dbReference type="AlphaFoldDB" id="A0AAE3UHN8"/>
<name>A0AAE3UHN8_9BACT</name>
<dbReference type="RefSeq" id="WP_314514303.1">
    <property type="nucleotide sequence ID" value="NZ_JASJOU010000009.1"/>
</dbReference>
<dbReference type="Proteomes" id="UP001232063">
    <property type="component" value="Unassembled WGS sequence"/>
</dbReference>
<evidence type="ECO:0000313" key="1">
    <source>
        <dbReference type="EMBL" id="MDJ1503687.1"/>
    </source>
</evidence>
<accession>A0AAE3UHN8</accession>
<gene>
    <name evidence="1" type="ORF">QNI22_23695</name>
</gene>
<protein>
    <submittedName>
        <fullName evidence="1">Uncharacterized protein</fullName>
    </submittedName>
</protein>
<comment type="caution">
    <text evidence="1">The sequence shown here is derived from an EMBL/GenBank/DDBJ whole genome shotgun (WGS) entry which is preliminary data.</text>
</comment>
<proteinExistence type="predicted"/>
<reference evidence="1" key="1">
    <citation type="submission" date="2023-05" db="EMBL/GenBank/DDBJ databases">
        <authorList>
            <person name="Zhang X."/>
        </authorList>
    </citation>
    <scope>NUCLEOTIDE SEQUENCE</scope>
    <source>
        <strain evidence="1">BD1B2-1</strain>
    </source>
</reference>